<dbReference type="InterPro" id="IPR044152">
    <property type="entry name" value="YqjM-like"/>
</dbReference>
<evidence type="ECO:0000256" key="5">
    <source>
        <dbReference type="ARBA" id="ARBA00023002"/>
    </source>
</evidence>
<evidence type="ECO:0000256" key="3">
    <source>
        <dbReference type="ARBA" id="ARBA00022643"/>
    </source>
</evidence>
<accession>A0A9D1IL88</accession>
<name>A0A9D1IL88_9BURK</name>
<evidence type="ECO:0000313" key="7">
    <source>
        <dbReference type="EMBL" id="HIU37874.1"/>
    </source>
</evidence>
<dbReference type="GO" id="GO:0003959">
    <property type="term" value="F:NADPH dehydrogenase activity"/>
    <property type="evidence" value="ECO:0007669"/>
    <property type="project" value="InterPro"/>
</dbReference>
<dbReference type="Proteomes" id="UP000824083">
    <property type="component" value="Unassembled WGS sequence"/>
</dbReference>
<evidence type="ECO:0000256" key="1">
    <source>
        <dbReference type="ARBA" id="ARBA00001917"/>
    </source>
</evidence>
<dbReference type="Pfam" id="PF00724">
    <property type="entry name" value="Oxidored_FMN"/>
    <property type="match status" value="1"/>
</dbReference>
<dbReference type="InterPro" id="IPR001155">
    <property type="entry name" value="OxRdtase_FMN_N"/>
</dbReference>
<dbReference type="GO" id="GO:0010181">
    <property type="term" value="F:FMN binding"/>
    <property type="evidence" value="ECO:0007669"/>
    <property type="project" value="InterPro"/>
</dbReference>
<keyword evidence="2" id="KW-0285">Flavoprotein</keyword>
<comment type="caution">
    <text evidence="7">The sequence shown here is derived from an EMBL/GenBank/DDBJ whole genome shotgun (WGS) entry which is preliminary data.</text>
</comment>
<dbReference type="InterPro" id="IPR013785">
    <property type="entry name" value="Aldolase_TIM"/>
</dbReference>
<dbReference type="CDD" id="cd02932">
    <property type="entry name" value="OYE_YqiM_FMN"/>
    <property type="match status" value="1"/>
</dbReference>
<dbReference type="Gene3D" id="3.20.20.70">
    <property type="entry name" value="Aldolase class I"/>
    <property type="match status" value="1"/>
</dbReference>
<reference evidence="7" key="1">
    <citation type="submission" date="2020-10" db="EMBL/GenBank/DDBJ databases">
        <authorList>
            <person name="Gilroy R."/>
        </authorList>
    </citation>
    <scope>NUCLEOTIDE SEQUENCE</scope>
    <source>
        <strain evidence="7">7463</strain>
    </source>
</reference>
<organism evidence="7 8">
    <name type="scientific">Candidatus Aphodousia faecigallinarum</name>
    <dbReference type="NCBI Taxonomy" id="2840677"/>
    <lineage>
        <taxon>Bacteria</taxon>
        <taxon>Pseudomonadati</taxon>
        <taxon>Pseudomonadota</taxon>
        <taxon>Betaproteobacteria</taxon>
        <taxon>Burkholderiales</taxon>
        <taxon>Sutterellaceae</taxon>
        <taxon>Sutterellaceae incertae sedis</taxon>
        <taxon>Candidatus Aphodousia</taxon>
    </lineage>
</organism>
<evidence type="ECO:0000256" key="4">
    <source>
        <dbReference type="ARBA" id="ARBA00022857"/>
    </source>
</evidence>
<dbReference type="EMBL" id="DVMY01000099">
    <property type="protein sequence ID" value="HIU37874.1"/>
    <property type="molecule type" value="Genomic_DNA"/>
</dbReference>
<dbReference type="PANTHER" id="PTHR43303:SF4">
    <property type="entry name" value="NADPH DEHYDROGENASE C23G7.10C-RELATED"/>
    <property type="match status" value="1"/>
</dbReference>
<comment type="cofactor">
    <cofactor evidence="1">
        <name>FMN</name>
        <dbReference type="ChEBI" id="CHEBI:58210"/>
    </cofactor>
</comment>
<reference evidence="7" key="2">
    <citation type="journal article" date="2021" name="PeerJ">
        <title>Extensive microbial diversity within the chicken gut microbiome revealed by metagenomics and culture.</title>
        <authorList>
            <person name="Gilroy R."/>
            <person name="Ravi A."/>
            <person name="Getino M."/>
            <person name="Pursley I."/>
            <person name="Horton D.L."/>
            <person name="Alikhan N.F."/>
            <person name="Baker D."/>
            <person name="Gharbi K."/>
            <person name="Hall N."/>
            <person name="Watson M."/>
            <person name="Adriaenssens E.M."/>
            <person name="Foster-Nyarko E."/>
            <person name="Jarju S."/>
            <person name="Secka A."/>
            <person name="Antonio M."/>
            <person name="Oren A."/>
            <person name="Chaudhuri R.R."/>
            <person name="La Ragione R."/>
            <person name="Hildebrand F."/>
            <person name="Pallen M.J."/>
        </authorList>
    </citation>
    <scope>NUCLEOTIDE SEQUENCE</scope>
    <source>
        <strain evidence="7">7463</strain>
    </source>
</reference>
<evidence type="ECO:0000256" key="2">
    <source>
        <dbReference type="ARBA" id="ARBA00022630"/>
    </source>
</evidence>
<dbReference type="SUPFAM" id="SSF51395">
    <property type="entry name" value="FMN-linked oxidoreductases"/>
    <property type="match status" value="1"/>
</dbReference>
<evidence type="ECO:0000313" key="8">
    <source>
        <dbReference type="Proteomes" id="UP000824083"/>
    </source>
</evidence>
<dbReference type="AlphaFoldDB" id="A0A9D1IL88"/>
<proteinExistence type="predicted"/>
<gene>
    <name evidence="7" type="ORF">IAC56_06340</name>
</gene>
<dbReference type="GO" id="GO:0050661">
    <property type="term" value="F:NADP binding"/>
    <property type="evidence" value="ECO:0007669"/>
    <property type="project" value="InterPro"/>
</dbReference>
<dbReference type="PANTHER" id="PTHR43303">
    <property type="entry name" value="NADPH DEHYDROGENASE C23G7.10C-RELATED"/>
    <property type="match status" value="1"/>
</dbReference>
<keyword evidence="4" id="KW-0521">NADP</keyword>
<keyword evidence="5" id="KW-0560">Oxidoreductase</keyword>
<evidence type="ECO:0000259" key="6">
    <source>
        <dbReference type="Pfam" id="PF00724"/>
    </source>
</evidence>
<protein>
    <submittedName>
        <fullName evidence="7">NADH:flavin oxidoreductase/NADH oxidase</fullName>
    </submittedName>
</protein>
<keyword evidence="3" id="KW-0288">FMN</keyword>
<sequence length="356" mass="38755">MKTKLFSPYTIGQMQLRNRICVPPMCQFIAKDGFPNTWHKVHYGKLAGSGAGLVCIEAVAVTPDGRISGSDLGLWSEELAASFAQIVQTMKDIDPTTKVAVQISHAGRKGSERAPWIGGHLTKEEGGWEVVGPSAVSAGGDNLMPREMLPGGIEAIIQAFANAAERAQRAGVDAIEIHMAHGYLLHQFLSPISNLRTDEWGGSFENRTRLPLAVFDAMKKAAPNVELGVRVSATDWIEGGWNLKETIQLVELLKQRGCSFVDVSTGGLHDSQKIEVSYGYQLPFARAVRLQTGMPTIACGLIKDARQAESVLVEGTADLVDVGRQMLLNPHWGWQAALELGEKVDFPAPYRRGMRL</sequence>
<feature type="domain" description="NADH:flavin oxidoreductase/NADH oxidase N-terminal" evidence="6">
    <location>
        <begin position="4"/>
        <end position="335"/>
    </location>
</feature>